<dbReference type="STRING" id="1080227.A8L45_04550"/>
<evidence type="ECO:0000256" key="4">
    <source>
        <dbReference type="ARBA" id="ARBA00022898"/>
    </source>
</evidence>
<dbReference type="InterPro" id="IPR043131">
    <property type="entry name" value="BCAT-like_N"/>
</dbReference>
<dbReference type="OrthoDB" id="9805628at2"/>
<dbReference type="RefSeq" id="WP_068899699.1">
    <property type="nucleotide sequence ID" value="NZ_JBHUIF010000033.1"/>
</dbReference>
<evidence type="ECO:0000256" key="12">
    <source>
        <dbReference type="NCBIfam" id="TIGR03461"/>
    </source>
</evidence>
<dbReference type="InterPro" id="IPR043132">
    <property type="entry name" value="BCAT-like_C"/>
</dbReference>
<comment type="subunit">
    <text evidence="3">Homodimer.</text>
</comment>
<dbReference type="InterPro" id="IPR017824">
    <property type="entry name" value="Aminodeoxychorismate_lyase_IV"/>
</dbReference>
<dbReference type="Gene3D" id="3.20.10.10">
    <property type="entry name" value="D-amino Acid Aminotransferase, subunit A, domain 2"/>
    <property type="match status" value="1"/>
</dbReference>
<keyword evidence="4 14" id="KW-0663">Pyridoxal phosphate</keyword>
<evidence type="ECO:0000256" key="13">
    <source>
        <dbReference type="RuleBase" id="RU004106"/>
    </source>
</evidence>
<dbReference type="InterPro" id="IPR001544">
    <property type="entry name" value="Aminotrans_IV"/>
</dbReference>
<dbReference type="PROSITE" id="PS00770">
    <property type="entry name" value="AA_TRANSFER_CLASS_4"/>
    <property type="match status" value="1"/>
</dbReference>
<keyword evidence="16" id="KW-1185">Reference proteome</keyword>
<dbReference type="InterPro" id="IPR018300">
    <property type="entry name" value="Aminotrans_IV_CS"/>
</dbReference>
<evidence type="ECO:0000313" key="15">
    <source>
        <dbReference type="EMBL" id="ODA35189.1"/>
    </source>
</evidence>
<dbReference type="PANTHER" id="PTHR42743:SF2">
    <property type="entry name" value="AMINODEOXYCHORISMATE LYASE"/>
    <property type="match status" value="1"/>
</dbReference>
<proteinExistence type="inferred from homology"/>
<comment type="pathway">
    <text evidence="7">Cofactor biosynthesis; tetrahydrofolate biosynthesis; 4-aminobenzoate from chorismate: step 2/2.</text>
</comment>
<dbReference type="GO" id="GO:0005829">
    <property type="term" value="C:cytosol"/>
    <property type="evidence" value="ECO:0007669"/>
    <property type="project" value="TreeGrafter"/>
</dbReference>
<dbReference type="Pfam" id="PF01063">
    <property type="entry name" value="Aminotran_4"/>
    <property type="match status" value="1"/>
</dbReference>
<dbReference type="EMBL" id="LYBM01000005">
    <property type="protein sequence ID" value="ODA35189.1"/>
    <property type="molecule type" value="Genomic_DNA"/>
</dbReference>
<dbReference type="Proteomes" id="UP000094936">
    <property type="component" value="Unassembled WGS sequence"/>
</dbReference>
<evidence type="ECO:0000256" key="1">
    <source>
        <dbReference type="ARBA" id="ARBA00001933"/>
    </source>
</evidence>
<reference evidence="15 16" key="1">
    <citation type="submission" date="2016-05" db="EMBL/GenBank/DDBJ databases">
        <title>Genomic Taxonomy of the Vibrionaceae.</title>
        <authorList>
            <person name="Gomez-Gil B."/>
            <person name="Enciso-Ibarra J."/>
        </authorList>
    </citation>
    <scope>NUCLEOTIDE SEQUENCE [LARGE SCALE GENOMIC DNA]</scope>
    <source>
        <strain evidence="15 16">CAIM 1920</strain>
    </source>
</reference>
<dbReference type="PANTHER" id="PTHR42743">
    <property type="entry name" value="AMINO-ACID AMINOTRANSFERASE"/>
    <property type="match status" value="1"/>
</dbReference>
<dbReference type="InterPro" id="IPR050571">
    <property type="entry name" value="Class-IV_PLP-Dep_Aminotrnsfr"/>
</dbReference>
<dbReference type="Gene3D" id="3.30.470.10">
    <property type="match status" value="1"/>
</dbReference>
<evidence type="ECO:0000256" key="5">
    <source>
        <dbReference type="ARBA" id="ARBA00022909"/>
    </source>
</evidence>
<evidence type="ECO:0000256" key="9">
    <source>
        <dbReference type="ARBA" id="ARBA00049529"/>
    </source>
</evidence>
<comment type="catalytic activity">
    <reaction evidence="9">
        <text>4-amino-4-deoxychorismate = 4-aminobenzoate + pyruvate + H(+)</text>
        <dbReference type="Rhea" id="RHEA:16201"/>
        <dbReference type="ChEBI" id="CHEBI:15361"/>
        <dbReference type="ChEBI" id="CHEBI:15378"/>
        <dbReference type="ChEBI" id="CHEBI:17836"/>
        <dbReference type="ChEBI" id="CHEBI:58406"/>
        <dbReference type="EC" id="4.1.3.38"/>
    </reaction>
</comment>
<dbReference type="EC" id="4.1.3.38" evidence="8 12"/>
<dbReference type="AlphaFoldDB" id="A0A1C3EPS6"/>
<accession>A0A1C3EPS6</accession>
<evidence type="ECO:0000256" key="3">
    <source>
        <dbReference type="ARBA" id="ARBA00011738"/>
    </source>
</evidence>
<gene>
    <name evidence="15" type="ORF">A8L45_04550</name>
</gene>
<comment type="cofactor">
    <cofactor evidence="1 14">
        <name>pyridoxal 5'-phosphate</name>
        <dbReference type="ChEBI" id="CHEBI:597326"/>
    </cofactor>
</comment>
<dbReference type="InterPro" id="IPR036038">
    <property type="entry name" value="Aminotransferase-like"/>
</dbReference>
<dbReference type="NCBIfam" id="TIGR03461">
    <property type="entry name" value="pabC_Proteo"/>
    <property type="match status" value="1"/>
</dbReference>
<sequence>MVLLNGINTQQIEIADRGLQYGDGCFTTALLIDGKPQYWPSHQARLENAVKALAIPFQEWKDLNDWVKKACADIQEEKAVLKVMITRGSGGRGYSPKGCSKPNVLITSSTFPQHYEIWAKKGIQLAVLRSRLGHSPLAGIKHLNRLEQVIAKAELDELNVEDGIVCDMQGAMVETTASNLFWRVKNTLFTPRLSCAGVEGIMKMHITKCAKECGYEINEVEAEPSVLEHADEVFITNTLMGIIPVNQCDSYTFTSREALELIGKRLKAC</sequence>
<dbReference type="SUPFAM" id="SSF56752">
    <property type="entry name" value="D-aminoacid aminotransferase-like PLP-dependent enzymes"/>
    <property type="match status" value="1"/>
</dbReference>
<evidence type="ECO:0000256" key="8">
    <source>
        <dbReference type="ARBA" id="ARBA00035676"/>
    </source>
</evidence>
<comment type="caution">
    <text evidence="15">The sequence shown here is derived from an EMBL/GenBank/DDBJ whole genome shotgun (WGS) entry which is preliminary data.</text>
</comment>
<evidence type="ECO:0000256" key="10">
    <source>
        <dbReference type="ARBA" id="ARBA00054027"/>
    </source>
</evidence>
<keyword evidence="6 15" id="KW-0456">Lyase</keyword>
<dbReference type="GO" id="GO:0046656">
    <property type="term" value="P:folic acid biosynthetic process"/>
    <property type="evidence" value="ECO:0007669"/>
    <property type="project" value="UniProtKB-KW"/>
</dbReference>
<dbReference type="CDD" id="cd01559">
    <property type="entry name" value="ADCL_like"/>
    <property type="match status" value="1"/>
</dbReference>
<name>A0A1C3EPS6_9GAMM</name>
<evidence type="ECO:0000256" key="7">
    <source>
        <dbReference type="ARBA" id="ARBA00035633"/>
    </source>
</evidence>
<evidence type="ECO:0000313" key="16">
    <source>
        <dbReference type="Proteomes" id="UP000094936"/>
    </source>
</evidence>
<dbReference type="GO" id="GO:0008696">
    <property type="term" value="F:4-amino-4-deoxychorismate lyase activity"/>
    <property type="evidence" value="ECO:0007669"/>
    <property type="project" value="UniProtKB-UniRule"/>
</dbReference>
<comment type="similarity">
    <text evidence="2 13">Belongs to the class-IV pyridoxal-phosphate-dependent aminotransferase family.</text>
</comment>
<evidence type="ECO:0000256" key="11">
    <source>
        <dbReference type="ARBA" id="ARBA00069174"/>
    </source>
</evidence>
<comment type="function">
    <text evidence="10">Involved in the biosynthesis of p-aminobenzoate (PABA), a precursor of tetrahydrofolate. Converts 4-amino-4-deoxychorismate into 4-aminobenzoate (PABA) and pyruvate.</text>
</comment>
<dbReference type="GO" id="GO:0030170">
    <property type="term" value="F:pyridoxal phosphate binding"/>
    <property type="evidence" value="ECO:0007669"/>
    <property type="project" value="InterPro"/>
</dbReference>
<evidence type="ECO:0000256" key="14">
    <source>
        <dbReference type="RuleBase" id="RU004516"/>
    </source>
</evidence>
<dbReference type="FunFam" id="3.20.10.10:FF:000002">
    <property type="entry name" value="D-alanine aminotransferase"/>
    <property type="match status" value="1"/>
</dbReference>
<keyword evidence="5" id="KW-0289">Folate biosynthesis</keyword>
<dbReference type="NCBIfam" id="NF004761">
    <property type="entry name" value="PRK06092.1"/>
    <property type="match status" value="1"/>
</dbReference>
<protein>
    <recommendedName>
        <fullName evidence="11 12">Aminodeoxychorismate lyase</fullName>
        <ecNumber evidence="8 12">4.1.3.38</ecNumber>
    </recommendedName>
</protein>
<dbReference type="GO" id="GO:0008153">
    <property type="term" value="P:4-aminobenzoate biosynthetic process"/>
    <property type="evidence" value="ECO:0007669"/>
    <property type="project" value="UniProtKB-UniRule"/>
</dbReference>
<evidence type="ECO:0000256" key="2">
    <source>
        <dbReference type="ARBA" id="ARBA00009320"/>
    </source>
</evidence>
<organism evidence="15 16">
    <name type="scientific">Veronia pacifica</name>
    <dbReference type="NCBI Taxonomy" id="1080227"/>
    <lineage>
        <taxon>Bacteria</taxon>
        <taxon>Pseudomonadati</taxon>
        <taxon>Pseudomonadota</taxon>
        <taxon>Gammaproteobacteria</taxon>
        <taxon>Vibrionales</taxon>
        <taxon>Vibrionaceae</taxon>
        <taxon>Veronia</taxon>
    </lineage>
</organism>
<evidence type="ECO:0000256" key="6">
    <source>
        <dbReference type="ARBA" id="ARBA00023239"/>
    </source>
</evidence>